<accession>A0A383DW86</accession>
<dbReference type="EMBL" id="UINC01220719">
    <property type="protein sequence ID" value="SVE48751.1"/>
    <property type="molecule type" value="Genomic_DNA"/>
</dbReference>
<keyword evidence="1" id="KW-0472">Membrane</keyword>
<name>A0A383DW86_9ZZZZ</name>
<sequence>IFMIFSFVISMVYNLLIIKFIFINFQNNNKTFKLDEVFNLFILFSSIYILSLFPPMLIMLFIPFLGALFMPFIYIALFFAIYIKLEFQTSILDSLVKSYLVFKYNMSNMLTLCLIHCAGALMIIYATTLLGVPLTYIFGNFSTIFQQIFMNIGHYLLSIIWVSFYFSLDRSIIK</sequence>
<dbReference type="AlphaFoldDB" id="A0A383DW86"/>
<gene>
    <name evidence="2" type="ORF">METZ01_LOCUS501605</name>
</gene>
<protein>
    <submittedName>
        <fullName evidence="2">Uncharacterized protein</fullName>
    </submittedName>
</protein>
<feature type="non-terminal residue" evidence="2">
    <location>
        <position position="1"/>
    </location>
</feature>
<evidence type="ECO:0000313" key="2">
    <source>
        <dbReference type="EMBL" id="SVE48751.1"/>
    </source>
</evidence>
<feature type="transmembrane region" description="Helical" evidence="1">
    <location>
        <begin position="106"/>
        <end position="128"/>
    </location>
</feature>
<keyword evidence="1" id="KW-1133">Transmembrane helix</keyword>
<keyword evidence="1" id="KW-0812">Transmembrane</keyword>
<feature type="transmembrane region" description="Helical" evidence="1">
    <location>
        <begin position="64"/>
        <end position="85"/>
    </location>
</feature>
<organism evidence="2">
    <name type="scientific">marine metagenome</name>
    <dbReference type="NCBI Taxonomy" id="408172"/>
    <lineage>
        <taxon>unclassified sequences</taxon>
        <taxon>metagenomes</taxon>
        <taxon>ecological metagenomes</taxon>
    </lineage>
</organism>
<feature type="transmembrane region" description="Helical" evidence="1">
    <location>
        <begin position="37"/>
        <end position="58"/>
    </location>
</feature>
<proteinExistence type="predicted"/>
<evidence type="ECO:0000256" key="1">
    <source>
        <dbReference type="SAM" id="Phobius"/>
    </source>
</evidence>
<feature type="transmembrane region" description="Helical" evidence="1">
    <location>
        <begin position="6"/>
        <end position="25"/>
    </location>
</feature>
<reference evidence="2" key="1">
    <citation type="submission" date="2018-05" db="EMBL/GenBank/DDBJ databases">
        <authorList>
            <person name="Lanie J.A."/>
            <person name="Ng W.-L."/>
            <person name="Kazmierczak K.M."/>
            <person name="Andrzejewski T.M."/>
            <person name="Davidsen T.M."/>
            <person name="Wayne K.J."/>
            <person name="Tettelin H."/>
            <person name="Glass J.I."/>
            <person name="Rusch D."/>
            <person name="Podicherti R."/>
            <person name="Tsui H.-C.T."/>
            <person name="Winkler M.E."/>
        </authorList>
    </citation>
    <scope>NUCLEOTIDE SEQUENCE</scope>
</reference>
<feature type="transmembrane region" description="Helical" evidence="1">
    <location>
        <begin position="148"/>
        <end position="168"/>
    </location>
</feature>